<name>A0A8J5IMC5_9STRA</name>
<dbReference type="AlphaFoldDB" id="A0A8J5IMC5"/>
<organism evidence="1 2">
    <name type="scientific">Phytophthora aleatoria</name>
    <dbReference type="NCBI Taxonomy" id="2496075"/>
    <lineage>
        <taxon>Eukaryota</taxon>
        <taxon>Sar</taxon>
        <taxon>Stramenopiles</taxon>
        <taxon>Oomycota</taxon>
        <taxon>Peronosporomycetes</taxon>
        <taxon>Peronosporales</taxon>
        <taxon>Peronosporaceae</taxon>
        <taxon>Phytophthora</taxon>
    </lineage>
</organism>
<sequence length="54" mass="6359">MVSFVHDEYPEWLKGFIERNKDTVASGDLLHRLRRGLAYCHDFVQQTPSCHKVK</sequence>
<accession>A0A8J5IMC5</accession>
<evidence type="ECO:0000313" key="2">
    <source>
        <dbReference type="Proteomes" id="UP000709295"/>
    </source>
</evidence>
<evidence type="ECO:0000313" key="1">
    <source>
        <dbReference type="EMBL" id="KAG6968921.1"/>
    </source>
</evidence>
<dbReference type="EMBL" id="JAENGY010000224">
    <property type="protein sequence ID" value="KAG6968921.1"/>
    <property type="molecule type" value="Genomic_DNA"/>
</dbReference>
<reference evidence="1" key="1">
    <citation type="submission" date="2021-01" db="EMBL/GenBank/DDBJ databases">
        <title>Phytophthora aleatoria, a newly-described species from Pinus radiata is distinct from Phytophthora cactorum isolates based on comparative genomics.</title>
        <authorList>
            <person name="Mcdougal R."/>
            <person name="Panda P."/>
            <person name="Williams N."/>
            <person name="Studholme D.J."/>
        </authorList>
    </citation>
    <scope>NUCLEOTIDE SEQUENCE</scope>
    <source>
        <strain evidence="1">NZFS 4037</strain>
    </source>
</reference>
<keyword evidence="2" id="KW-1185">Reference proteome</keyword>
<gene>
    <name evidence="1" type="ORF">JG688_00005568</name>
</gene>
<protein>
    <submittedName>
        <fullName evidence="1">Uncharacterized protein</fullName>
    </submittedName>
</protein>
<dbReference type="Proteomes" id="UP000709295">
    <property type="component" value="Unassembled WGS sequence"/>
</dbReference>
<proteinExistence type="predicted"/>
<comment type="caution">
    <text evidence="1">The sequence shown here is derived from an EMBL/GenBank/DDBJ whole genome shotgun (WGS) entry which is preliminary data.</text>
</comment>